<reference evidence="1" key="1">
    <citation type="submission" date="2020-10" db="EMBL/GenBank/DDBJ databases">
        <authorList>
            <person name="Castelo-Branco R."/>
            <person name="Eusebio N."/>
            <person name="Adriana R."/>
            <person name="Vieira A."/>
            <person name="Brugerolle De Fraissinette N."/>
            <person name="Rezende De Castro R."/>
            <person name="Schneider M.P."/>
            <person name="Vasconcelos V."/>
            <person name="Leao P.N."/>
        </authorList>
    </citation>
    <scope>NUCLEOTIDE SEQUENCE</scope>
    <source>
        <strain evidence="1">LEGE 12446</strain>
    </source>
</reference>
<evidence type="ECO:0000313" key="2">
    <source>
        <dbReference type="Proteomes" id="UP000622533"/>
    </source>
</evidence>
<dbReference type="EMBL" id="JADEXS010000880">
    <property type="protein sequence ID" value="MBE9027392.1"/>
    <property type="molecule type" value="Genomic_DNA"/>
</dbReference>
<dbReference type="AlphaFoldDB" id="A0A8J7D3U2"/>
<evidence type="ECO:0000313" key="1">
    <source>
        <dbReference type="EMBL" id="MBE9027392.1"/>
    </source>
</evidence>
<organism evidence="1 2">
    <name type="scientific">Desmonostoc muscorum LEGE 12446</name>
    <dbReference type="NCBI Taxonomy" id="1828758"/>
    <lineage>
        <taxon>Bacteria</taxon>
        <taxon>Bacillati</taxon>
        <taxon>Cyanobacteriota</taxon>
        <taxon>Cyanophyceae</taxon>
        <taxon>Nostocales</taxon>
        <taxon>Nostocaceae</taxon>
        <taxon>Desmonostoc</taxon>
    </lineage>
</organism>
<comment type="caution">
    <text evidence="1">The sequence shown here is derived from an EMBL/GenBank/DDBJ whole genome shotgun (WGS) entry which is preliminary data.</text>
</comment>
<dbReference type="Proteomes" id="UP000622533">
    <property type="component" value="Unassembled WGS sequence"/>
</dbReference>
<name>A0A8J7D3U2_DESMC</name>
<proteinExistence type="predicted"/>
<keyword evidence="2" id="KW-1185">Reference proteome</keyword>
<sequence>MFSLLYAASYKIGITWLEDSENLNSDTVAVVHASSKEHVQEHIAWIQERLKTGVSDGLDLWNRRGELFPSLLFCESVSKQIQSLGNGSTMLRQILRKLFELENCCKTWTDGDFDLDILASKATPESDSRLQKLKDKLTFKCPDDVYRIFSLHLRMTGAGAWRLHFSTELGPGKIIIGYIGLKIQ</sequence>
<accession>A0A8J7D3U2</accession>
<gene>
    <name evidence="1" type="ORF">IQ276_34735</name>
</gene>
<dbReference type="RefSeq" id="WP_193924820.1">
    <property type="nucleotide sequence ID" value="NZ_JADEXS020000001.1"/>
</dbReference>
<protein>
    <submittedName>
        <fullName evidence="1">Uncharacterized protein</fullName>
    </submittedName>
</protein>